<evidence type="ECO:0000313" key="2">
    <source>
        <dbReference type="EMBL" id="MCG4962376.1"/>
    </source>
</evidence>
<dbReference type="EMBL" id="JAKNDN010000096">
    <property type="protein sequence ID" value="MCG4962376.1"/>
    <property type="molecule type" value="Genomic_DNA"/>
</dbReference>
<keyword evidence="1" id="KW-1133">Transmembrane helix</keyword>
<keyword evidence="1" id="KW-0472">Membrane</keyword>
<proteinExistence type="predicted"/>
<gene>
    <name evidence="2" type="ORF">L0P03_21420</name>
</gene>
<organism evidence="2 3">
    <name type="scientific">Odoribacter splanchnicus</name>
    <dbReference type="NCBI Taxonomy" id="28118"/>
    <lineage>
        <taxon>Bacteria</taxon>
        <taxon>Pseudomonadati</taxon>
        <taxon>Bacteroidota</taxon>
        <taxon>Bacteroidia</taxon>
        <taxon>Bacteroidales</taxon>
        <taxon>Odoribacteraceae</taxon>
        <taxon>Odoribacter</taxon>
    </lineage>
</organism>
<evidence type="ECO:0000256" key="1">
    <source>
        <dbReference type="SAM" id="Phobius"/>
    </source>
</evidence>
<evidence type="ECO:0000313" key="3">
    <source>
        <dbReference type="Proteomes" id="UP001199750"/>
    </source>
</evidence>
<comment type="caution">
    <text evidence="2">The sequence shown here is derived from an EMBL/GenBank/DDBJ whole genome shotgun (WGS) entry which is preliminary data.</text>
</comment>
<feature type="non-terminal residue" evidence="2">
    <location>
        <position position="1"/>
    </location>
</feature>
<dbReference type="RefSeq" id="WP_238008930.1">
    <property type="nucleotide sequence ID" value="NZ_JAKNDN010000096.1"/>
</dbReference>
<accession>A0AAW5CBJ4</accession>
<protein>
    <submittedName>
        <fullName evidence="2">Uncharacterized protein</fullName>
    </submittedName>
</protein>
<dbReference type="AlphaFoldDB" id="A0AAW5CBJ4"/>
<reference evidence="2" key="1">
    <citation type="submission" date="2022-01" db="EMBL/GenBank/DDBJ databases">
        <title>Collection of gut derived symbiotic bacterial strains cultured from healthy donors.</title>
        <authorList>
            <person name="Lin H."/>
            <person name="Kohout C."/>
            <person name="Waligurski E."/>
            <person name="Pamer E.G."/>
        </authorList>
    </citation>
    <scope>NUCLEOTIDE SEQUENCE</scope>
    <source>
        <strain evidence="2">DFI.1.149</strain>
    </source>
</reference>
<dbReference type="Proteomes" id="UP001199750">
    <property type="component" value="Unassembled WGS sequence"/>
</dbReference>
<sequence length="131" mass="15127">PNKNTNINIFVFMVFIFYSQVFARFLFIFLAEGDSLKSLLIAASKIVKSFQTFPDISTGIGRWYQSDHKYIGLSAVTTGYYQTTMDQGAFMDKIVKMTARSVPEYPKKKVPKDFNLPALLQRNRLIYFRSL</sequence>
<keyword evidence="1" id="KW-0812">Transmembrane</keyword>
<feature type="transmembrane region" description="Helical" evidence="1">
    <location>
        <begin position="6"/>
        <end position="31"/>
    </location>
</feature>
<name>A0AAW5CBJ4_9BACT</name>